<evidence type="ECO:0000256" key="1">
    <source>
        <dbReference type="SAM" id="Phobius"/>
    </source>
</evidence>
<dbReference type="RefSeq" id="WP_224137950.1">
    <property type="nucleotide sequence ID" value="NZ_JAIQUM010000010.1"/>
</dbReference>
<keyword evidence="1" id="KW-0472">Membrane</keyword>
<evidence type="ECO:0000313" key="3">
    <source>
        <dbReference type="Proteomes" id="UP001165287"/>
    </source>
</evidence>
<feature type="transmembrane region" description="Helical" evidence="1">
    <location>
        <begin position="38"/>
        <end position="62"/>
    </location>
</feature>
<gene>
    <name evidence="2" type="ORF">K9V48_06755</name>
</gene>
<dbReference type="Proteomes" id="UP001165287">
    <property type="component" value="Unassembled WGS sequence"/>
</dbReference>
<sequence length="63" mass="7204">MYSTGVYVQEMLVLYGRAMLGFTARKNENANVVLKQQILYITLPTLILYSFVKKLVISSFLVI</sequence>
<dbReference type="EMBL" id="JAIQUM010000010">
    <property type="protein sequence ID" value="MBZ5749952.1"/>
    <property type="molecule type" value="Genomic_DNA"/>
</dbReference>
<evidence type="ECO:0000313" key="2">
    <source>
        <dbReference type="EMBL" id="MBZ5749952.1"/>
    </source>
</evidence>
<keyword evidence="3" id="KW-1185">Reference proteome</keyword>
<protein>
    <submittedName>
        <fullName evidence="2">Uncharacterized protein</fullName>
    </submittedName>
</protein>
<organism evidence="2 3">
    <name type="scientific">Metabacillus rhizolycopersici</name>
    <dbReference type="NCBI Taxonomy" id="2875709"/>
    <lineage>
        <taxon>Bacteria</taxon>
        <taxon>Bacillati</taxon>
        <taxon>Bacillota</taxon>
        <taxon>Bacilli</taxon>
        <taxon>Bacillales</taxon>
        <taxon>Bacillaceae</taxon>
        <taxon>Metabacillus</taxon>
    </lineage>
</organism>
<accession>A0ABS7UPC7</accession>
<name>A0ABS7UPC7_9BACI</name>
<reference evidence="2" key="1">
    <citation type="submission" date="2024-05" db="EMBL/GenBank/DDBJ databases">
        <title>Metabacillus sp. nov., isolated from the rhizosphere soil of tomato plants.</title>
        <authorList>
            <person name="Ma R."/>
        </authorList>
    </citation>
    <scope>NUCLEOTIDE SEQUENCE</scope>
    <source>
        <strain evidence="2">DBTR6</strain>
    </source>
</reference>
<keyword evidence="1" id="KW-1133">Transmembrane helix</keyword>
<keyword evidence="1" id="KW-0812">Transmembrane</keyword>
<comment type="caution">
    <text evidence="2">The sequence shown here is derived from an EMBL/GenBank/DDBJ whole genome shotgun (WGS) entry which is preliminary data.</text>
</comment>
<proteinExistence type="predicted"/>